<keyword evidence="2" id="KW-0677">Repeat</keyword>
<keyword evidence="1" id="KW-0732">Signal</keyword>
<protein>
    <recommendedName>
        <fullName evidence="4">LamG-like jellyroll fold domain-containing protein</fullName>
    </recommendedName>
</protein>
<dbReference type="InterPro" id="IPR006558">
    <property type="entry name" value="LamG-like"/>
</dbReference>
<dbReference type="Pfam" id="PF13385">
    <property type="entry name" value="Laminin_G_3"/>
    <property type="match status" value="1"/>
</dbReference>
<name>L7VXQ9_9BACT</name>
<feature type="domain" description="LamG-like jellyroll fold" evidence="4">
    <location>
        <begin position="201"/>
        <end position="352"/>
    </location>
</feature>
<dbReference type="SUPFAM" id="SSF49899">
    <property type="entry name" value="Concanavalin A-like lectins/glucanases"/>
    <property type="match status" value="1"/>
</dbReference>
<dbReference type="InterPro" id="IPR011936">
    <property type="entry name" value="Myxo_disulph_rpt"/>
</dbReference>
<dbReference type="AlphaFoldDB" id="L7VXQ9"/>
<keyword evidence="3" id="KW-1015">Disulfide bond</keyword>
<organism evidence="5">
    <name type="scientific">uncultured bacterium A1Q1_fos_479</name>
    <dbReference type="NCBI Taxonomy" id="1256575"/>
    <lineage>
        <taxon>Bacteria</taxon>
        <taxon>environmental samples</taxon>
    </lineage>
</organism>
<dbReference type="InterPro" id="IPR013320">
    <property type="entry name" value="ConA-like_dom_sf"/>
</dbReference>
<evidence type="ECO:0000313" key="5">
    <source>
        <dbReference type="EMBL" id="AGC72251.1"/>
    </source>
</evidence>
<dbReference type="NCBIfam" id="TIGR02232">
    <property type="entry name" value="myxo_disulf_rpt"/>
    <property type="match status" value="1"/>
</dbReference>
<evidence type="ECO:0000256" key="3">
    <source>
        <dbReference type="ARBA" id="ARBA00023157"/>
    </source>
</evidence>
<evidence type="ECO:0000256" key="1">
    <source>
        <dbReference type="ARBA" id="ARBA00022729"/>
    </source>
</evidence>
<sequence length="404" mass="41813">MAEVCTPGSLSRCLGGDVRQCNAIGSAYQLLDDCTASETCVENASGGMCAAHVCTPSAVSCTGDDLVSCAADGLSQSTTDCQAVMSYCSAGACLPWVCTPGSVDCTGTGATALRRTCNARGTARSQVLCGGILGCNGGNSACAAGCGDGVMQGGEECDDGNVTDDDGCTNGCELNNRVLRLDGNGDGVVLPRNPDYGDVGTQFTIEAWVKPVTTTVANFSIIYTRRANYGDYALRWSDGNSGRFGFDAYTDNNILVQLQAPSASTVNTWHHVAGVVDGRAVRLYVDGNLVASATAPADITWRADDGRATQYSEYATFIGHTRSPGDGGAQTASRFEGDIDDVRVSRAARYTGANIAPAMWLTPDEFTVGLWRFDESSGSTATDASPSSALDGVIEGATRVVGGR</sequence>
<dbReference type="EMBL" id="JX649896">
    <property type="protein sequence ID" value="AGC72251.1"/>
    <property type="molecule type" value="Genomic_DNA"/>
</dbReference>
<evidence type="ECO:0000259" key="4">
    <source>
        <dbReference type="SMART" id="SM00560"/>
    </source>
</evidence>
<evidence type="ECO:0000256" key="2">
    <source>
        <dbReference type="ARBA" id="ARBA00022737"/>
    </source>
</evidence>
<dbReference type="SMART" id="SM00560">
    <property type="entry name" value="LamGL"/>
    <property type="match status" value="1"/>
</dbReference>
<proteinExistence type="predicted"/>
<accession>L7VXQ9</accession>
<reference evidence="5" key="1">
    <citation type="submission" date="2012-09" db="EMBL/GenBank/DDBJ databases">
        <title>Metagenomic Characterization of a Microbial Community in Wastewater Detects High Levels of Antibiotic Resistance.</title>
        <authorList>
            <person name="Abrams M."/>
            <person name="Caldwell A."/>
            <person name="Vandaei E."/>
            <person name="Lee W."/>
            <person name="Perrott J."/>
            <person name="Khan S.Y."/>
            <person name="Ta J."/>
            <person name="Romero D."/>
            <person name="Nguyen V."/>
            <person name="Pourmand N."/>
            <person name="Ouverney C.C."/>
        </authorList>
    </citation>
    <scope>NUCLEOTIDE SEQUENCE</scope>
</reference>
<dbReference type="Gene3D" id="2.60.120.200">
    <property type="match status" value="1"/>
</dbReference>